<evidence type="ECO:0000259" key="5">
    <source>
        <dbReference type="Pfam" id="PF01814"/>
    </source>
</evidence>
<dbReference type="CDD" id="cd12107">
    <property type="entry name" value="Hemerythrin"/>
    <property type="match status" value="1"/>
</dbReference>
<dbReference type="Pfam" id="PF01814">
    <property type="entry name" value="Hemerythrin"/>
    <property type="match status" value="1"/>
</dbReference>
<keyword evidence="2" id="KW-0561">Oxygen transport</keyword>
<evidence type="ECO:0000256" key="2">
    <source>
        <dbReference type="ARBA" id="ARBA00022621"/>
    </source>
</evidence>
<dbReference type="PANTHER" id="PTHR37164">
    <property type="entry name" value="BACTERIOHEMERYTHRIN"/>
    <property type="match status" value="1"/>
</dbReference>
<proteinExistence type="inferred from homology"/>
<dbReference type="OrthoDB" id="9797092at2"/>
<sequence>MEAILWKPCYCVGHCLIDRQHQELVHLVNFMIQKVSEQCPKPVIDAILIKLINYAERHFTDEEEVMRTINYPELEAHQKEHERLVMEVFNFKDAFDKGKVTKFDLLEFLKDWLLDHVINEDLRLKKYFL</sequence>
<dbReference type="GO" id="GO:0046872">
    <property type="term" value="F:metal ion binding"/>
    <property type="evidence" value="ECO:0007669"/>
    <property type="project" value="UniProtKB-KW"/>
</dbReference>
<evidence type="ECO:0000313" key="6">
    <source>
        <dbReference type="EMBL" id="AEH45188.1"/>
    </source>
</evidence>
<dbReference type="InterPro" id="IPR012827">
    <property type="entry name" value="Hemerythrin_metal-bd"/>
</dbReference>
<keyword evidence="2" id="KW-0813">Transport</keyword>
<accession>F8A977</accession>
<comment type="similarity">
    <text evidence="1">Belongs to the hemerythrin family.</text>
</comment>
<dbReference type="HOGENOM" id="CLU_086902_3_0_0"/>
<keyword evidence="3" id="KW-0479">Metal-binding</keyword>
<protein>
    <submittedName>
        <fullName evidence="6">Hemerythrin-like metal-binding protein</fullName>
    </submittedName>
</protein>
<evidence type="ECO:0000256" key="3">
    <source>
        <dbReference type="ARBA" id="ARBA00022723"/>
    </source>
</evidence>
<dbReference type="InterPro" id="IPR035938">
    <property type="entry name" value="Hemerythrin-like_sf"/>
</dbReference>
<dbReference type="AlphaFoldDB" id="F8A977"/>
<evidence type="ECO:0000256" key="4">
    <source>
        <dbReference type="ARBA" id="ARBA00023004"/>
    </source>
</evidence>
<dbReference type="PaxDb" id="667014-Thein_1321"/>
<keyword evidence="7" id="KW-1185">Reference proteome</keyword>
<dbReference type="PANTHER" id="PTHR37164:SF1">
    <property type="entry name" value="BACTERIOHEMERYTHRIN"/>
    <property type="match status" value="1"/>
</dbReference>
<dbReference type="NCBIfam" id="TIGR02481">
    <property type="entry name" value="hemeryth_dom"/>
    <property type="match status" value="1"/>
</dbReference>
<reference evidence="7" key="1">
    <citation type="submission" date="2011-04" db="EMBL/GenBank/DDBJ databases">
        <title>The complete genome of Thermodesulfatator indicus DSM 15286.</title>
        <authorList>
            <person name="Lucas S."/>
            <person name="Copeland A."/>
            <person name="Lapidus A."/>
            <person name="Bruce D."/>
            <person name="Goodwin L."/>
            <person name="Pitluck S."/>
            <person name="Peters L."/>
            <person name="Kyrpides N."/>
            <person name="Mavromatis K."/>
            <person name="Pagani I."/>
            <person name="Ivanova N."/>
            <person name="Saunders L."/>
            <person name="Detter J.C."/>
            <person name="Tapia R."/>
            <person name="Han C."/>
            <person name="Land M."/>
            <person name="Hauser L."/>
            <person name="Markowitz V."/>
            <person name="Cheng J.-F."/>
            <person name="Hugenholtz P."/>
            <person name="Woyke T."/>
            <person name="Wu D."/>
            <person name="Spring S."/>
            <person name="Schroeder M."/>
            <person name="Brambilla E."/>
            <person name="Klenk H.-P."/>
            <person name="Eisen J.A."/>
        </authorList>
    </citation>
    <scope>NUCLEOTIDE SEQUENCE [LARGE SCALE GENOMIC DNA]</scope>
    <source>
        <strain evidence="7">DSM 15286 / JCM 11887 / CIR29812</strain>
    </source>
</reference>
<dbReference type="InterPro" id="IPR012312">
    <property type="entry name" value="Hemerythrin-like"/>
</dbReference>
<dbReference type="SUPFAM" id="SSF47188">
    <property type="entry name" value="Hemerythrin-like"/>
    <property type="match status" value="1"/>
</dbReference>
<dbReference type="InParanoid" id="F8A977"/>
<dbReference type="Gene3D" id="1.20.120.50">
    <property type="entry name" value="Hemerythrin-like"/>
    <property type="match status" value="1"/>
</dbReference>
<dbReference type="RefSeq" id="WP_013907930.1">
    <property type="nucleotide sequence ID" value="NC_015681.1"/>
</dbReference>
<dbReference type="PROSITE" id="PS00550">
    <property type="entry name" value="HEMERYTHRINS"/>
    <property type="match status" value="1"/>
</dbReference>
<dbReference type="KEGG" id="tid:Thein_1321"/>
<dbReference type="Proteomes" id="UP000006793">
    <property type="component" value="Chromosome"/>
</dbReference>
<dbReference type="GO" id="GO:0005344">
    <property type="term" value="F:oxygen carrier activity"/>
    <property type="evidence" value="ECO:0007669"/>
    <property type="project" value="UniProtKB-KW"/>
</dbReference>
<dbReference type="EMBL" id="CP002683">
    <property type="protein sequence ID" value="AEH45188.1"/>
    <property type="molecule type" value="Genomic_DNA"/>
</dbReference>
<organism evidence="6 7">
    <name type="scientific">Thermodesulfatator indicus (strain DSM 15286 / JCM 11887 / CIR29812)</name>
    <dbReference type="NCBI Taxonomy" id="667014"/>
    <lineage>
        <taxon>Bacteria</taxon>
        <taxon>Pseudomonadati</taxon>
        <taxon>Thermodesulfobacteriota</taxon>
        <taxon>Thermodesulfobacteria</taxon>
        <taxon>Thermodesulfobacteriales</taxon>
        <taxon>Thermodesulfatatoraceae</taxon>
        <taxon>Thermodesulfatator</taxon>
    </lineage>
</organism>
<feature type="domain" description="Hemerythrin-like" evidence="5">
    <location>
        <begin position="16"/>
        <end position="125"/>
    </location>
</feature>
<gene>
    <name evidence="6" type="ordered locus">Thein_1321</name>
</gene>
<evidence type="ECO:0000256" key="1">
    <source>
        <dbReference type="ARBA" id="ARBA00010587"/>
    </source>
</evidence>
<dbReference type="NCBIfam" id="NF033749">
    <property type="entry name" value="bact_hemeryth"/>
    <property type="match status" value="1"/>
</dbReference>
<dbReference type="InterPro" id="IPR016131">
    <property type="entry name" value="Haemerythrin_Fe_BS"/>
</dbReference>
<evidence type="ECO:0000313" key="7">
    <source>
        <dbReference type="Proteomes" id="UP000006793"/>
    </source>
</evidence>
<keyword evidence="4" id="KW-0408">Iron</keyword>
<name>F8A977_THEID</name>
<dbReference type="STRING" id="667014.Thein_1321"/>
<dbReference type="eggNOG" id="COG2703">
    <property type="taxonomic scope" value="Bacteria"/>
</dbReference>
<reference evidence="6 7" key="2">
    <citation type="journal article" date="2012" name="Stand. Genomic Sci.">
        <title>Complete genome sequence of the thermophilic sulfate-reducing ocean bacterium Thermodesulfatator indicus type strain (CIR29812(T)).</title>
        <authorList>
            <person name="Anderson I."/>
            <person name="Saunders E."/>
            <person name="Lapidus A."/>
            <person name="Nolan M."/>
            <person name="Lucas S."/>
            <person name="Tice H."/>
            <person name="Del Rio T.G."/>
            <person name="Cheng J.F."/>
            <person name="Han C."/>
            <person name="Tapia R."/>
            <person name="Goodwin L.A."/>
            <person name="Pitluck S."/>
            <person name="Liolios K."/>
            <person name="Mavromatis K."/>
            <person name="Pagani I."/>
            <person name="Ivanova N."/>
            <person name="Mikhailova N."/>
            <person name="Pati A."/>
            <person name="Chen A."/>
            <person name="Palaniappan K."/>
            <person name="Land M."/>
            <person name="Hauser L."/>
            <person name="Jeffries C.D."/>
            <person name="Chang Y.J."/>
            <person name="Brambilla E.M."/>
            <person name="Rohde M."/>
            <person name="Spring S."/>
            <person name="Goker M."/>
            <person name="Detter J.C."/>
            <person name="Woyke T."/>
            <person name="Bristow J."/>
            <person name="Eisen J.A."/>
            <person name="Markowitz V."/>
            <person name="Hugenholtz P."/>
            <person name="Kyrpides N.C."/>
            <person name="Klenk H.P."/>
        </authorList>
    </citation>
    <scope>NUCLEOTIDE SEQUENCE [LARGE SCALE GENOMIC DNA]</scope>
    <source>
        <strain evidence="7">DSM 15286 / JCM 11887 / CIR29812</strain>
    </source>
</reference>
<dbReference type="InterPro" id="IPR050669">
    <property type="entry name" value="Hemerythrin"/>
</dbReference>